<organism evidence="2">
    <name type="scientific">Mytilinidion resinicola</name>
    <dbReference type="NCBI Taxonomy" id="574789"/>
    <lineage>
        <taxon>Eukaryota</taxon>
        <taxon>Fungi</taxon>
        <taxon>Dikarya</taxon>
        <taxon>Ascomycota</taxon>
        <taxon>Pezizomycotina</taxon>
        <taxon>Dothideomycetes</taxon>
        <taxon>Pleosporomycetidae</taxon>
        <taxon>Mytilinidiales</taxon>
        <taxon>Mytilinidiaceae</taxon>
        <taxon>Mytilinidion</taxon>
    </lineage>
</organism>
<evidence type="ECO:0000313" key="2">
    <source>
        <dbReference type="EMBL" id="KAF2805552.1"/>
    </source>
</evidence>
<evidence type="ECO:0000256" key="1">
    <source>
        <dbReference type="SAM" id="Phobius"/>
    </source>
</evidence>
<dbReference type="Proteomes" id="UP000504636">
    <property type="component" value="Unplaced"/>
</dbReference>
<keyword evidence="1" id="KW-0472">Membrane</keyword>
<dbReference type="AlphaFoldDB" id="A0A6A6Y9P9"/>
<reference evidence="2 4" key="1">
    <citation type="journal article" date="2020" name="Stud. Mycol.">
        <title>101 Dothideomycetes genomes: a test case for predicting lifestyles and emergence of pathogens.</title>
        <authorList>
            <person name="Haridas S."/>
            <person name="Albert R."/>
            <person name="Binder M."/>
            <person name="Bloem J."/>
            <person name="Labutti K."/>
            <person name="Salamov A."/>
            <person name="Andreopoulos B."/>
            <person name="Baker S."/>
            <person name="Barry K."/>
            <person name="Bills G."/>
            <person name="Bluhm B."/>
            <person name="Cannon C."/>
            <person name="Castanera R."/>
            <person name="Culley D."/>
            <person name="Daum C."/>
            <person name="Ezra D."/>
            <person name="Gonzalez J."/>
            <person name="Henrissat B."/>
            <person name="Kuo A."/>
            <person name="Liang C."/>
            <person name="Lipzen A."/>
            <person name="Lutzoni F."/>
            <person name="Magnuson J."/>
            <person name="Mondo S."/>
            <person name="Nolan M."/>
            <person name="Ohm R."/>
            <person name="Pangilinan J."/>
            <person name="Park H.-J."/>
            <person name="Ramirez L."/>
            <person name="Alfaro M."/>
            <person name="Sun H."/>
            <person name="Tritt A."/>
            <person name="Yoshinaga Y."/>
            <person name="Zwiers L.-H."/>
            <person name="Turgeon B."/>
            <person name="Goodwin S."/>
            <person name="Spatafora J."/>
            <person name="Crous P."/>
            <person name="Grigoriev I."/>
        </authorList>
    </citation>
    <scope>NUCLEOTIDE SEQUENCE</scope>
    <source>
        <strain evidence="2 4">CBS 304.34</strain>
    </source>
</reference>
<feature type="transmembrane region" description="Helical" evidence="1">
    <location>
        <begin position="37"/>
        <end position="59"/>
    </location>
</feature>
<dbReference type="RefSeq" id="XP_033572516.1">
    <property type="nucleotide sequence ID" value="XM_033725914.1"/>
</dbReference>
<keyword evidence="1" id="KW-1133">Transmembrane helix</keyword>
<sequence>MLFPQPYVGAYPLIPPPSPTSFNINVTALVTLFLPNIIMALLLVLLCDILVLIATVQVFRCVRKARREGDRDAEVDLEEGVELEGLKVEGVGGEGDGGK</sequence>
<evidence type="ECO:0000313" key="4">
    <source>
        <dbReference type="RefSeq" id="XP_033572516.1"/>
    </source>
</evidence>
<dbReference type="GeneID" id="54466807"/>
<gene>
    <name evidence="2 4" type="ORF">BDZ99DRAFT_524521</name>
</gene>
<protein>
    <submittedName>
        <fullName evidence="2 4">Uncharacterized protein</fullName>
    </submittedName>
</protein>
<proteinExistence type="predicted"/>
<name>A0A6A6Y9P9_9PEZI</name>
<keyword evidence="3" id="KW-1185">Reference proteome</keyword>
<reference evidence="4" key="2">
    <citation type="submission" date="2020-04" db="EMBL/GenBank/DDBJ databases">
        <authorList>
            <consortium name="NCBI Genome Project"/>
        </authorList>
    </citation>
    <scope>NUCLEOTIDE SEQUENCE</scope>
    <source>
        <strain evidence="4">CBS 304.34</strain>
    </source>
</reference>
<evidence type="ECO:0000313" key="3">
    <source>
        <dbReference type="Proteomes" id="UP000504636"/>
    </source>
</evidence>
<reference evidence="4" key="3">
    <citation type="submission" date="2025-04" db="UniProtKB">
        <authorList>
            <consortium name="RefSeq"/>
        </authorList>
    </citation>
    <scope>IDENTIFICATION</scope>
    <source>
        <strain evidence="4">CBS 304.34</strain>
    </source>
</reference>
<accession>A0A6A6Y9P9</accession>
<dbReference type="EMBL" id="MU003709">
    <property type="protein sequence ID" value="KAF2805552.1"/>
    <property type="molecule type" value="Genomic_DNA"/>
</dbReference>
<keyword evidence="1" id="KW-0812">Transmembrane</keyword>